<gene>
    <name evidence="2" type="ORF">EVAR_34838_1</name>
</gene>
<accession>A0A4C1YXM6</accession>
<keyword evidence="3" id="KW-1185">Reference proteome</keyword>
<sequence length="82" mass="9287">MQETAAPAARVRRPSVVVWQLILLISPPFEVLAKERHKEQSPTDIEQRMTSHNSVPLLKARPIESLNFQDLNGSIDFDDLHG</sequence>
<evidence type="ECO:0000313" key="2">
    <source>
        <dbReference type="EMBL" id="GBP79713.1"/>
    </source>
</evidence>
<evidence type="ECO:0000256" key="1">
    <source>
        <dbReference type="SAM" id="SignalP"/>
    </source>
</evidence>
<name>A0A4C1YXM6_EUMVA</name>
<proteinExistence type="predicted"/>
<dbReference type="EMBL" id="BGZK01001426">
    <property type="protein sequence ID" value="GBP79713.1"/>
    <property type="molecule type" value="Genomic_DNA"/>
</dbReference>
<dbReference type="Proteomes" id="UP000299102">
    <property type="component" value="Unassembled WGS sequence"/>
</dbReference>
<feature type="signal peptide" evidence="1">
    <location>
        <begin position="1"/>
        <end position="33"/>
    </location>
</feature>
<organism evidence="2 3">
    <name type="scientific">Eumeta variegata</name>
    <name type="common">Bagworm moth</name>
    <name type="synonym">Eumeta japonica</name>
    <dbReference type="NCBI Taxonomy" id="151549"/>
    <lineage>
        <taxon>Eukaryota</taxon>
        <taxon>Metazoa</taxon>
        <taxon>Ecdysozoa</taxon>
        <taxon>Arthropoda</taxon>
        <taxon>Hexapoda</taxon>
        <taxon>Insecta</taxon>
        <taxon>Pterygota</taxon>
        <taxon>Neoptera</taxon>
        <taxon>Endopterygota</taxon>
        <taxon>Lepidoptera</taxon>
        <taxon>Glossata</taxon>
        <taxon>Ditrysia</taxon>
        <taxon>Tineoidea</taxon>
        <taxon>Psychidae</taxon>
        <taxon>Oiketicinae</taxon>
        <taxon>Eumeta</taxon>
    </lineage>
</organism>
<protein>
    <submittedName>
        <fullName evidence="2">Uncharacterized protein</fullName>
    </submittedName>
</protein>
<dbReference type="AlphaFoldDB" id="A0A4C1YXM6"/>
<evidence type="ECO:0000313" key="3">
    <source>
        <dbReference type="Proteomes" id="UP000299102"/>
    </source>
</evidence>
<keyword evidence="1" id="KW-0732">Signal</keyword>
<comment type="caution">
    <text evidence="2">The sequence shown here is derived from an EMBL/GenBank/DDBJ whole genome shotgun (WGS) entry which is preliminary data.</text>
</comment>
<feature type="chain" id="PRO_5020025543" evidence="1">
    <location>
        <begin position="34"/>
        <end position="82"/>
    </location>
</feature>
<reference evidence="2 3" key="1">
    <citation type="journal article" date="2019" name="Commun. Biol.">
        <title>The bagworm genome reveals a unique fibroin gene that provides high tensile strength.</title>
        <authorList>
            <person name="Kono N."/>
            <person name="Nakamura H."/>
            <person name="Ohtoshi R."/>
            <person name="Tomita M."/>
            <person name="Numata K."/>
            <person name="Arakawa K."/>
        </authorList>
    </citation>
    <scope>NUCLEOTIDE SEQUENCE [LARGE SCALE GENOMIC DNA]</scope>
</reference>